<reference evidence="2 3" key="1">
    <citation type="submission" date="2023-06" db="EMBL/GenBank/DDBJ databases">
        <title>Draft Genome Sequences of lactic acid bacteria strains isolated from fermented milk products.</title>
        <authorList>
            <person name="Elcheninov A.G."/>
            <person name="Klyukina A."/>
            <person name="Zayulina K.S."/>
            <person name="Gavirova L.A."/>
            <person name="Shcherbakova P.A."/>
            <person name="Shestakov A.I."/>
            <person name="Kublanov I.V."/>
            <person name="Kochetkova T.V."/>
        </authorList>
    </citation>
    <scope>NUCLEOTIDE SEQUENCE [LARGE SCALE GENOMIC DNA]</scope>
    <source>
        <strain evidence="2 3">TOM.81</strain>
    </source>
</reference>
<dbReference type="GeneID" id="97229733"/>
<feature type="transmembrane region" description="Helical" evidence="1">
    <location>
        <begin position="184"/>
        <end position="207"/>
    </location>
</feature>
<evidence type="ECO:0000256" key="1">
    <source>
        <dbReference type="SAM" id="Phobius"/>
    </source>
</evidence>
<keyword evidence="1" id="KW-1133">Transmembrane helix</keyword>
<keyword evidence="1" id="KW-0472">Membrane</keyword>
<gene>
    <name evidence="2" type="ORF">QUE93_10940</name>
</gene>
<name>A0ABT7S1V0_9LACO</name>
<feature type="transmembrane region" description="Helical" evidence="1">
    <location>
        <begin position="37"/>
        <end position="61"/>
    </location>
</feature>
<evidence type="ECO:0000313" key="2">
    <source>
        <dbReference type="EMBL" id="MDM7647521.1"/>
    </source>
</evidence>
<comment type="caution">
    <text evidence="2">The sequence shown here is derived from an EMBL/GenBank/DDBJ whole genome shotgun (WGS) entry which is preliminary data.</text>
</comment>
<dbReference type="Proteomes" id="UP001242903">
    <property type="component" value="Unassembled WGS sequence"/>
</dbReference>
<organism evidence="2 3">
    <name type="scientific">Leuconostoc falkenbergense</name>
    <dbReference type="NCBI Taxonomy" id="2766470"/>
    <lineage>
        <taxon>Bacteria</taxon>
        <taxon>Bacillati</taxon>
        <taxon>Bacillota</taxon>
        <taxon>Bacilli</taxon>
        <taxon>Lactobacillales</taxon>
        <taxon>Lactobacillaceae</taxon>
        <taxon>Leuconostoc</taxon>
    </lineage>
</organism>
<dbReference type="Pfam" id="PF07077">
    <property type="entry name" value="DUF1345"/>
    <property type="match status" value="1"/>
</dbReference>
<feature type="transmembrane region" description="Helical" evidence="1">
    <location>
        <begin position="82"/>
        <end position="103"/>
    </location>
</feature>
<sequence length="212" mass="23802">MRIIKSQMLLQQHGNLFTISIIIGVLAALLISTMATGLFVILAGWDSAAMMLFGLVCYSFLPLKNGERTKKVVSQEGIRYPALDLLIILAAMMSIFTAILLLTRSKGNSVEIAFCMLSIFITWNLIQLLYSVHYTEMYYQHNSGVSFNDTQNPNFWDFLYLSYTIGMTYQVSDNSFSTTHFRRVALGHALISFSFSTVLIAITINFVGGLMM</sequence>
<proteinExistence type="predicted"/>
<keyword evidence="3" id="KW-1185">Reference proteome</keyword>
<feature type="transmembrane region" description="Helical" evidence="1">
    <location>
        <begin position="109"/>
        <end position="130"/>
    </location>
</feature>
<evidence type="ECO:0000313" key="3">
    <source>
        <dbReference type="Proteomes" id="UP001242903"/>
    </source>
</evidence>
<keyword evidence="1" id="KW-0812">Transmembrane</keyword>
<protein>
    <submittedName>
        <fullName evidence="2">DUF1345 domain-containing protein</fullName>
    </submittedName>
</protein>
<dbReference type="EMBL" id="JAUCAQ010000038">
    <property type="protein sequence ID" value="MDM7647521.1"/>
    <property type="molecule type" value="Genomic_DNA"/>
</dbReference>
<dbReference type="InterPro" id="IPR009781">
    <property type="entry name" value="DUF1345"/>
</dbReference>
<dbReference type="RefSeq" id="WP_260353652.1">
    <property type="nucleotide sequence ID" value="NZ_CP174386.1"/>
</dbReference>
<accession>A0ABT7S1V0</accession>
<feature type="transmembrane region" description="Helical" evidence="1">
    <location>
        <begin position="12"/>
        <end position="31"/>
    </location>
</feature>